<evidence type="ECO:0000256" key="1">
    <source>
        <dbReference type="ARBA" id="ARBA00006987"/>
    </source>
</evidence>
<comment type="similarity">
    <text evidence="1">Belongs to the UPF0065 (bug) family.</text>
</comment>
<dbReference type="Gene3D" id="3.40.190.10">
    <property type="entry name" value="Periplasmic binding protein-like II"/>
    <property type="match status" value="1"/>
</dbReference>
<dbReference type="RefSeq" id="WP_301814550.1">
    <property type="nucleotide sequence ID" value="NZ_JAUJZH010000028.1"/>
</dbReference>
<dbReference type="SUPFAM" id="SSF53850">
    <property type="entry name" value="Periplasmic binding protein-like II"/>
    <property type="match status" value="1"/>
</dbReference>
<gene>
    <name evidence="3" type="ORF">Q2T77_29760</name>
</gene>
<accession>A0ABT8SDJ3</accession>
<protein>
    <submittedName>
        <fullName evidence="3">Tripartite tricarboxylate transporter substrate binding protein</fullName>
    </submittedName>
</protein>
<keyword evidence="4" id="KW-1185">Reference proteome</keyword>
<name>A0ABT8SDJ3_9BURK</name>
<feature type="signal peptide" evidence="2">
    <location>
        <begin position="1"/>
        <end position="26"/>
    </location>
</feature>
<dbReference type="InterPro" id="IPR005064">
    <property type="entry name" value="BUG"/>
</dbReference>
<organism evidence="3 4">
    <name type="scientific">Variovorax ginsengisoli</name>
    <dbReference type="NCBI Taxonomy" id="363844"/>
    <lineage>
        <taxon>Bacteria</taxon>
        <taxon>Pseudomonadati</taxon>
        <taxon>Pseudomonadota</taxon>
        <taxon>Betaproteobacteria</taxon>
        <taxon>Burkholderiales</taxon>
        <taxon>Comamonadaceae</taxon>
        <taxon>Variovorax</taxon>
    </lineage>
</organism>
<dbReference type="InterPro" id="IPR042100">
    <property type="entry name" value="Bug_dom1"/>
</dbReference>
<sequence>MNKSLKFLILATAASTLLLLFGPCFAQDAYPTKPIRMVVGYPAGGATDVTGRLVANKIGPLLGQPVIMDNKPGVGSTLGPLAVAQAPPDGYTLLMGNTTAMSIAPHLYKKLGYEPRRDLLPVALVGRVPLVLFVHPSVPATDLKSLIELLKKNPGKYDYATFGNGSSAHLTMEMLKLSADVDVRHIPYKGSSAAINDVLGGQVLMAMDTLQSAQPHFLAGKLRAIAMSGEARSSLAPQLPTFAELGYPKMTLSPWYGVFVPTGTPGAIVEQLASAISRTMRTSDMQAQLATQGAELMVLTGADARTFLDKDDVRWAEAARISGAQLD</sequence>
<dbReference type="PANTHER" id="PTHR42928:SF5">
    <property type="entry name" value="BLR1237 PROTEIN"/>
    <property type="match status" value="1"/>
</dbReference>
<dbReference type="Gene3D" id="3.40.190.150">
    <property type="entry name" value="Bordetella uptake gene, domain 1"/>
    <property type="match status" value="1"/>
</dbReference>
<keyword evidence="2" id="KW-0732">Signal</keyword>
<proteinExistence type="inferred from homology"/>
<reference evidence="3" key="1">
    <citation type="submission" date="2023-06" db="EMBL/GenBank/DDBJ databases">
        <authorList>
            <person name="Jiang Y."/>
            <person name="Liu Q."/>
        </authorList>
    </citation>
    <scope>NUCLEOTIDE SEQUENCE</scope>
    <source>
        <strain evidence="3">CGMCC 1.12090</strain>
    </source>
</reference>
<evidence type="ECO:0000313" key="4">
    <source>
        <dbReference type="Proteomes" id="UP001169027"/>
    </source>
</evidence>
<comment type="caution">
    <text evidence="3">The sequence shown here is derived from an EMBL/GenBank/DDBJ whole genome shotgun (WGS) entry which is preliminary data.</text>
</comment>
<dbReference type="Proteomes" id="UP001169027">
    <property type="component" value="Unassembled WGS sequence"/>
</dbReference>
<dbReference type="PIRSF" id="PIRSF017082">
    <property type="entry name" value="YflP"/>
    <property type="match status" value="1"/>
</dbReference>
<dbReference type="Pfam" id="PF03401">
    <property type="entry name" value="TctC"/>
    <property type="match status" value="1"/>
</dbReference>
<feature type="chain" id="PRO_5045920822" evidence="2">
    <location>
        <begin position="27"/>
        <end position="327"/>
    </location>
</feature>
<dbReference type="EMBL" id="JAUKVY010000028">
    <property type="protein sequence ID" value="MDO1536478.1"/>
    <property type="molecule type" value="Genomic_DNA"/>
</dbReference>
<evidence type="ECO:0000313" key="3">
    <source>
        <dbReference type="EMBL" id="MDO1536478.1"/>
    </source>
</evidence>
<dbReference type="PANTHER" id="PTHR42928">
    <property type="entry name" value="TRICARBOXYLATE-BINDING PROTEIN"/>
    <property type="match status" value="1"/>
</dbReference>
<dbReference type="CDD" id="cd07012">
    <property type="entry name" value="PBP2_Bug_TTT"/>
    <property type="match status" value="1"/>
</dbReference>
<evidence type="ECO:0000256" key="2">
    <source>
        <dbReference type="SAM" id="SignalP"/>
    </source>
</evidence>